<protein>
    <submittedName>
        <fullName evidence="1">Uncharacterized protein</fullName>
    </submittedName>
</protein>
<dbReference type="STRING" id="1172194.WQQ_22260"/>
<keyword evidence="2" id="KW-1185">Reference proteome</keyword>
<proteinExistence type="predicted"/>
<dbReference type="AlphaFoldDB" id="I7ZJJ1"/>
<reference evidence="1 2" key="1">
    <citation type="journal article" date="2012" name="J. Bacteriol.">
        <title>Genome Sequence of n-Alkane-Degrading Hydrocarboniphaga effusa Strain AP103T (ATCC BAA-332T).</title>
        <authorList>
            <person name="Chang H.K."/>
            <person name="Zylstra G.J."/>
            <person name="Chae J.C."/>
        </authorList>
    </citation>
    <scope>NUCLEOTIDE SEQUENCE [LARGE SCALE GENOMIC DNA]</scope>
    <source>
        <strain evidence="1 2">AP103</strain>
    </source>
</reference>
<dbReference type="Proteomes" id="UP000003704">
    <property type="component" value="Unassembled WGS sequence"/>
</dbReference>
<dbReference type="EMBL" id="AKGD01000001">
    <property type="protein sequence ID" value="EIT72089.1"/>
    <property type="molecule type" value="Genomic_DNA"/>
</dbReference>
<comment type="caution">
    <text evidence="1">The sequence shown here is derived from an EMBL/GenBank/DDBJ whole genome shotgun (WGS) entry which is preliminary data.</text>
</comment>
<name>I7ZJJ1_9GAMM</name>
<evidence type="ECO:0000313" key="1">
    <source>
        <dbReference type="EMBL" id="EIT72089.1"/>
    </source>
</evidence>
<evidence type="ECO:0000313" key="2">
    <source>
        <dbReference type="Proteomes" id="UP000003704"/>
    </source>
</evidence>
<organism evidence="1 2">
    <name type="scientific">Hydrocarboniphaga effusa AP103</name>
    <dbReference type="NCBI Taxonomy" id="1172194"/>
    <lineage>
        <taxon>Bacteria</taxon>
        <taxon>Pseudomonadati</taxon>
        <taxon>Pseudomonadota</taxon>
        <taxon>Gammaproteobacteria</taxon>
        <taxon>Nevskiales</taxon>
        <taxon>Nevskiaceae</taxon>
        <taxon>Hydrocarboniphaga</taxon>
    </lineage>
</organism>
<sequence>MLGLNESIMSPSSAIAVGLRWADAIWLQLDWAREIFDEQEA</sequence>
<gene>
    <name evidence="1" type="ORF">WQQ_22260</name>
</gene>
<accession>I7ZJJ1</accession>